<dbReference type="OrthoDB" id="14787at10239"/>
<dbReference type="Proteomes" id="UP000204422">
    <property type="component" value="Segment"/>
</dbReference>
<sequence>MIDTDDQDHQFFDILYQQWSQTTMAEHGYWMPEEDESFPGSFNLIAVHQEKDERRPLAAFMDQADAEFVAGLHGAVPDLIRRLHDAIDEATRKDEANDIAQGQLADALLENIGLRAEILELERQLDK</sequence>
<dbReference type="KEGG" id="vg:29126178"/>
<name>A0A143FQB9_9CAUD</name>
<accession>A0A143FQB9</accession>
<protein>
    <submittedName>
        <fullName evidence="1">Uncharacterized protein</fullName>
    </submittedName>
</protein>
<evidence type="ECO:0000313" key="1">
    <source>
        <dbReference type="EMBL" id="AMW64119.1"/>
    </source>
</evidence>
<gene>
    <name evidence="1" type="primary">42</name>
    <name evidence="1" type="ORF">SEA_EVILGENIUS_42</name>
</gene>
<dbReference type="GeneID" id="29126178"/>
<proteinExistence type="predicted"/>
<reference evidence="1 2" key="1">
    <citation type="submission" date="2016-03" db="EMBL/GenBank/DDBJ databases">
        <authorList>
            <person name="Harris K.B."/>
            <person name="Belisle Haley C.R."/>
            <person name="Gagne E.R."/>
            <person name="Whitaker E."/>
            <person name="Adams J.H."/>
            <person name="Arnold E.O."/>
            <person name="Cookson J.L."/>
            <person name="Gross O.S."/>
            <person name="Hart A.J."/>
            <person name="Martin B.A."/>
            <person name="Pflugradt E.A."/>
            <person name="Pham D.H."/>
            <person name="Theriault M.E."/>
            <person name="Valentino S.M."/>
            <person name="Molloy S.D."/>
            <person name="Hutchison K.W."/>
            <person name="Bowman C.A."/>
            <person name="Russell D.A."/>
            <person name="Pope W.H."/>
            <person name="Jacobs-Sera D."/>
            <person name="Hendrix R.W."/>
            <person name="Hatfull G.F."/>
        </authorList>
    </citation>
    <scope>NUCLEOTIDE SEQUENCE [LARGE SCALE GENOMIC DNA]</scope>
</reference>
<dbReference type="EMBL" id="KU985093">
    <property type="protein sequence ID" value="AMW64119.1"/>
    <property type="molecule type" value="Genomic_DNA"/>
</dbReference>
<keyword evidence="2" id="KW-1185">Reference proteome</keyword>
<dbReference type="RefSeq" id="YP_009303976.1">
    <property type="nucleotide sequence ID" value="NC_031263.1"/>
</dbReference>
<organism evidence="1 2">
    <name type="scientific">Mycobacterium phage EvilGenius</name>
    <dbReference type="NCBI Taxonomy" id="1821723"/>
    <lineage>
        <taxon>Viruses</taxon>
        <taxon>Duplodnaviria</taxon>
        <taxon>Heunggongvirae</taxon>
        <taxon>Uroviricota</taxon>
        <taxon>Caudoviricetes</taxon>
        <taxon>Turbidovirus</taxon>
        <taxon>Turbidovirus evilgenius</taxon>
    </lineage>
</organism>
<evidence type="ECO:0000313" key="2">
    <source>
        <dbReference type="Proteomes" id="UP000204422"/>
    </source>
</evidence>